<accession>R0HH98</accession>
<sequence length="214" mass="24495">MSEDWWNDRCKEWPGARKIKDKPVANVDLMERVFGTVHISGAEGWTAQQGEEYLDTMHLNQNDDPVVEESRQIPLTQNVDLDDAESWQIPPTQSNVGNGLSSSSKSRAGRKRSRSVQSREVVAEVLRDSAQSRDKILAHKNQLIESHPELSCCQLRAMEVLHSLPAIRMWSPLYKASIQHLKKDISNRQTFLYYKDDENKILYLEFATGQSRDA</sequence>
<dbReference type="EMBL" id="KB870809">
    <property type="protein sequence ID" value="EOA23178.1"/>
    <property type="molecule type" value="Genomic_DNA"/>
</dbReference>
<reference evidence="3" key="1">
    <citation type="journal article" date="2013" name="Nat. Genet.">
        <title>The Capsella rubella genome and the genomic consequences of rapid mating system evolution.</title>
        <authorList>
            <person name="Slotte T."/>
            <person name="Hazzouri K.M."/>
            <person name="Agren J.A."/>
            <person name="Koenig D."/>
            <person name="Maumus F."/>
            <person name="Guo Y.L."/>
            <person name="Steige K."/>
            <person name="Platts A.E."/>
            <person name="Escobar J.S."/>
            <person name="Newman L.K."/>
            <person name="Wang W."/>
            <person name="Mandakova T."/>
            <person name="Vello E."/>
            <person name="Smith L.M."/>
            <person name="Henz S.R."/>
            <person name="Steffen J."/>
            <person name="Takuno S."/>
            <person name="Brandvain Y."/>
            <person name="Coop G."/>
            <person name="Andolfatto P."/>
            <person name="Hu T.T."/>
            <person name="Blanchette M."/>
            <person name="Clark R.M."/>
            <person name="Quesneville H."/>
            <person name="Nordborg M."/>
            <person name="Gaut B.S."/>
            <person name="Lysak M.A."/>
            <person name="Jenkins J."/>
            <person name="Grimwood J."/>
            <person name="Chapman J."/>
            <person name="Prochnik S."/>
            <person name="Shu S."/>
            <person name="Rokhsar D."/>
            <person name="Schmutz J."/>
            <person name="Weigel D."/>
            <person name="Wright S.I."/>
        </authorList>
    </citation>
    <scope>NUCLEOTIDE SEQUENCE [LARGE SCALE GENOMIC DNA]</scope>
    <source>
        <strain evidence="3">cv. Monte Gargano</strain>
    </source>
</reference>
<proteinExistence type="predicted"/>
<keyword evidence="3" id="KW-1185">Reference proteome</keyword>
<dbReference type="eggNOG" id="KOG4585">
    <property type="taxonomic scope" value="Eukaryota"/>
</dbReference>
<organism evidence="2 3">
    <name type="scientific">Capsella rubella</name>
    <dbReference type="NCBI Taxonomy" id="81985"/>
    <lineage>
        <taxon>Eukaryota</taxon>
        <taxon>Viridiplantae</taxon>
        <taxon>Streptophyta</taxon>
        <taxon>Embryophyta</taxon>
        <taxon>Tracheophyta</taxon>
        <taxon>Spermatophyta</taxon>
        <taxon>Magnoliopsida</taxon>
        <taxon>eudicotyledons</taxon>
        <taxon>Gunneridae</taxon>
        <taxon>Pentapetalae</taxon>
        <taxon>rosids</taxon>
        <taxon>malvids</taxon>
        <taxon>Brassicales</taxon>
        <taxon>Brassicaceae</taxon>
        <taxon>Camelineae</taxon>
        <taxon>Capsella</taxon>
    </lineage>
</organism>
<gene>
    <name evidence="2" type="ORF">CARUB_v10018008mg</name>
</gene>
<evidence type="ECO:0000313" key="2">
    <source>
        <dbReference type="EMBL" id="EOA23178.1"/>
    </source>
</evidence>
<evidence type="ECO:0000256" key="1">
    <source>
        <dbReference type="SAM" id="MobiDB-lite"/>
    </source>
</evidence>
<dbReference type="Proteomes" id="UP000029121">
    <property type="component" value="Unassembled WGS sequence"/>
</dbReference>
<evidence type="ECO:0000313" key="3">
    <source>
        <dbReference type="Proteomes" id="UP000029121"/>
    </source>
</evidence>
<dbReference type="AlphaFoldDB" id="R0HH98"/>
<feature type="region of interest" description="Disordered" evidence="1">
    <location>
        <begin position="81"/>
        <end position="116"/>
    </location>
</feature>
<feature type="compositionally biased region" description="Polar residues" evidence="1">
    <location>
        <begin position="89"/>
        <end position="100"/>
    </location>
</feature>
<protein>
    <submittedName>
        <fullName evidence="2">Uncharacterized protein</fullName>
    </submittedName>
</protein>
<name>R0HH98_9BRAS</name>